<evidence type="ECO:0000259" key="2">
    <source>
        <dbReference type="Pfam" id="PF17116"/>
    </source>
</evidence>
<feature type="chain" id="PRO_5019579000" evidence="1">
    <location>
        <begin position="20"/>
        <end position="420"/>
    </location>
</feature>
<feature type="domain" description="Type 9 secretion system plug protein N-terminal" evidence="2">
    <location>
        <begin position="38"/>
        <end position="159"/>
    </location>
</feature>
<dbReference type="AlphaFoldDB" id="A0A401U6Y5"/>
<evidence type="ECO:0000256" key="1">
    <source>
        <dbReference type="SAM" id="SignalP"/>
    </source>
</evidence>
<name>A0A401U6Y5_9BACT</name>
<organism evidence="3 4">
    <name type="scientific">Chryseotalea sanaruensis</name>
    <dbReference type="NCBI Taxonomy" id="2482724"/>
    <lineage>
        <taxon>Bacteria</taxon>
        <taxon>Pseudomonadati</taxon>
        <taxon>Bacteroidota</taxon>
        <taxon>Cytophagia</taxon>
        <taxon>Cytophagales</taxon>
        <taxon>Chryseotaleaceae</taxon>
        <taxon>Chryseotalea</taxon>
    </lineage>
</organism>
<sequence>MKKLLVLLLLASCTPLSYPTTGEVSYNLFDDGVFSSTIKTVQLYPDKNDATNVLLPASVPIQEQNLRLEFDDLVTAYQSYTVRISHCNSDWTKSSLSNLDFLMEYNSFPINQYAFSSDTHIPYLHYWFIVPSVKLSGNYVLTVYLDDSKPVLSKRFMVYSKQVQLSLNTDLSGAGQLNNKQGISLSFQYPNLDVINASTQFEVQIRQNQRWDNLITNIPPAFIREAERAIEYRVNDEDYMHDGGNEYRFIDLRTIINTGQNLAKIDRSVKPYTAYAGLDKSRQHDRYSQYLDFNGNFVIMNYDYTLQYSENYIKTVFTLSTGKKIDGTVHLEGKLVNNSFSKESEMLYDSARKEYRKELLLKQGWYNYQYIIEKGNKKSNLLEGNHFETENLYEVLVYYKSLQPRADLLVGYLQLNKNPR</sequence>
<keyword evidence="4" id="KW-1185">Reference proteome</keyword>
<evidence type="ECO:0000313" key="3">
    <source>
        <dbReference type="EMBL" id="GCC50556.1"/>
    </source>
</evidence>
<dbReference type="Proteomes" id="UP000288227">
    <property type="component" value="Unassembled WGS sequence"/>
</dbReference>
<reference evidence="3 4" key="1">
    <citation type="submission" date="2018-11" db="EMBL/GenBank/DDBJ databases">
        <title>Chryseotalea sanarue gen. nov., sp., nov., a member of the family Cytophagaceae, isolated from a brackish lake in Hamamatsu Japan.</title>
        <authorList>
            <person name="Maejima Y."/>
            <person name="Iino T."/>
            <person name="Muraguchi Y."/>
            <person name="Fukuda K."/>
            <person name="Ohkuma M."/>
            <person name="Moriuchi R."/>
            <person name="Dohra H."/>
            <person name="Kimbara K."/>
            <person name="Shintani M."/>
        </authorList>
    </citation>
    <scope>NUCLEOTIDE SEQUENCE [LARGE SCALE GENOMIC DNA]</scope>
    <source>
        <strain evidence="3 4">Ys</strain>
    </source>
</reference>
<gene>
    <name evidence="3" type="ORF">SanaruYs_07710</name>
</gene>
<comment type="caution">
    <text evidence="3">The sequence shown here is derived from an EMBL/GenBank/DDBJ whole genome shotgun (WGS) entry which is preliminary data.</text>
</comment>
<protein>
    <submittedName>
        <fullName evidence="3">DUF5103 domain-containing protein</fullName>
    </submittedName>
</protein>
<dbReference type="InterPro" id="IPR031345">
    <property type="entry name" value="T9SS_Plug_N"/>
</dbReference>
<dbReference type="RefSeq" id="WP_127121174.1">
    <property type="nucleotide sequence ID" value="NZ_BHXQ01000001.1"/>
</dbReference>
<proteinExistence type="predicted"/>
<dbReference type="OrthoDB" id="1522602at2"/>
<feature type="signal peptide" evidence="1">
    <location>
        <begin position="1"/>
        <end position="19"/>
    </location>
</feature>
<dbReference type="EMBL" id="BHXQ01000001">
    <property type="protein sequence ID" value="GCC50556.1"/>
    <property type="molecule type" value="Genomic_DNA"/>
</dbReference>
<dbReference type="Pfam" id="PF17116">
    <property type="entry name" value="T9SS_plug_1st"/>
    <property type="match status" value="1"/>
</dbReference>
<evidence type="ECO:0000313" key="4">
    <source>
        <dbReference type="Proteomes" id="UP000288227"/>
    </source>
</evidence>
<keyword evidence="1" id="KW-0732">Signal</keyword>
<accession>A0A401U6Y5</accession>